<evidence type="ECO:0000313" key="4">
    <source>
        <dbReference type="EMBL" id="KAD2805127.1"/>
    </source>
</evidence>
<comment type="caution">
    <text evidence="4">The sequence shown here is derived from an EMBL/GenBank/DDBJ whole genome shotgun (WGS) entry which is preliminary data.</text>
</comment>
<keyword evidence="1" id="KW-0649">Protein kinase inhibitor</keyword>
<name>A0A5N6LU70_9ASTR</name>
<keyword evidence="2" id="KW-0131">Cell cycle</keyword>
<evidence type="ECO:0000256" key="2">
    <source>
        <dbReference type="ARBA" id="ARBA00023306"/>
    </source>
</evidence>
<dbReference type="Proteomes" id="UP000326396">
    <property type="component" value="Linkage Group LG8"/>
</dbReference>
<organism evidence="4 5">
    <name type="scientific">Mikania micrantha</name>
    <name type="common">bitter vine</name>
    <dbReference type="NCBI Taxonomy" id="192012"/>
    <lineage>
        <taxon>Eukaryota</taxon>
        <taxon>Viridiplantae</taxon>
        <taxon>Streptophyta</taxon>
        <taxon>Embryophyta</taxon>
        <taxon>Tracheophyta</taxon>
        <taxon>Spermatophyta</taxon>
        <taxon>Magnoliopsida</taxon>
        <taxon>eudicotyledons</taxon>
        <taxon>Gunneridae</taxon>
        <taxon>Pentapetalae</taxon>
        <taxon>asterids</taxon>
        <taxon>campanulids</taxon>
        <taxon>Asterales</taxon>
        <taxon>Asteraceae</taxon>
        <taxon>Asteroideae</taxon>
        <taxon>Heliantheae alliance</taxon>
        <taxon>Eupatorieae</taxon>
        <taxon>Mikania</taxon>
    </lineage>
</organism>
<reference evidence="4 5" key="1">
    <citation type="submission" date="2019-05" db="EMBL/GenBank/DDBJ databases">
        <title>Mikania micrantha, genome provides insights into the molecular mechanism of rapid growth.</title>
        <authorList>
            <person name="Liu B."/>
        </authorList>
    </citation>
    <scope>NUCLEOTIDE SEQUENCE [LARGE SCALE GENOMIC DNA]</scope>
    <source>
        <strain evidence="4">NLD-2019</strain>
        <tissue evidence="4">Leaf</tissue>
    </source>
</reference>
<gene>
    <name evidence="4" type="ORF">E3N88_38504</name>
</gene>
<evidence type="ECO:0000313" key="5">
    <source>
        <dbReference type="Proteomes" id="UP000326396"/>
    </source>
</evidence>
<protein>
    <submittedName>
        <fullName evidence="4">Uncharacterized protein</fullName>
    </submittedName>
</protein>
<dbReference type="GO" id="GO:0032875">
    <property type="term" value="P:regulation of DNA endoreduplication"/>
    <property type="evidence" value="ECO:0007669"/>
    <property type="project" value="InterPro"/>
</dbReference>
<keyword evidence="5" id="KW-1185">Reference proteome</keyword>
<dbReference type="GO" id="GO:0005634">
    <property type="term" value="C:nucleus"/>
    <property type="evidence" value="ECO:0007669"/>
    <property type="project" value="TreeGrafter"/>
</dbReference>
<evidence type="ECO:0000256" key="1">
    <source>
        <dbReference type="ARBA" id="ARBA00023013"/>
    </source>
</evidence>
<feature type="region of interest" description="Disordered" evidence="3">
    <location>
        <begin position="32"/>
        <end position="51"/>
    </location>
</feature>
<proteinExistence type="predicted"/>
<dbReference type="PANTHER" id="PTHR33142:SF15">
    <property type="entry name" value="CYCLIN-DEPENDENT PROTEIN KINASE INHIBITOR SMR4"/>
    <property type="match status" value="1"/>
</dbReference>
<sequence>MKYTGGCAPEEGCRTPKRSACDIPATCPPAPRKKQAYMKQRDPPENGYFQPPDLEIFFAMAPRRETKFKN</sequence>
<accession>A0A5N6LU70</accession>
<dbReference type="OrthoDB" id="650965at2759"/>
<dbReference type="InterPro" id="IPR040389">
    <property type="entry name" value="SMR"/>
</dbReference>
<dbReference type="GO" id="GO:0004860">
    <property type="term" value="F:protein kinase inhibitor activity"/>
    <property type="evidence" value="ECO:0007669"/>
    <property type="project" value="UniProtKB-KW"/>
</dbReference>
<evidence type="ECO:0000256" key="3">
    <source>
        <dbReference type="SAM" id="MobiDB-lite"/>
    </source>
</evidence>
<dbReference type="PANTHER" id="PTHR33142">
    <property type="entry name" value="CYCLIN-DEPENDENT PROTEIN KINASE INHIBITOR SMR13"/>
    <property type="match status" value="1"/>
</dbReference>
<dbReference type="EMBL" id="SZYD01000018">
    <property type="protein sequence ID" value="KAD2805127.1"/>
    <property type="molecule type" value="Genomic_DNA"/>
</dbReference>
<dbReference type="AlphaFoldDB" id="A0A5N6LU70"/>